<name>A0AAD9FQ56_PAPLA</name>
<dbReference type="PANTHER" id="PTHR15460:SF3">
    <property type="entry name" value="PEROXISOMAL MEMBRANE PROTEIN 4"/>
    <property type="match status" value="1"/>
</dbReference>
<dbReference type="Proteomes" id="UP001182556">
    <property type="component" value="Unassembled WGS sequence"/>
</dbReference>
<comment type="caution">
    <text evidence="1">The sequence shown here is derived from an EMBL/GenBank/DDBJ whole genome shotgun (WGS) entry which is preliminary data.</text>
</comment>
<dbReference type="EMBL" id="JAODAN010000005">
    <property type="protein sequence ID" value="KAK1924013.1"/>
    <property type="molecule type" value="Genomic_DNA"/>
</dbReference>
<organism evidence="1 2">
    <name type="scientific">Papiliotrema laurentii</name>
    <name type="common">Cryptococcus laurentii</name>
    <dbReference type="NCBI Taxonomy" id="5418"/>
    <lineage>
        <taxon>Eukaryota</taxon>
        <taxon>Fungi</taxon>
        <taxon>Dikarya</taxon>
        <taxon>Basidiomycota</taxon>
        <taxon>Agaricomycotina</taxon>
        <taxon>Tremellomycetes</taxon>
        <taxon>Tremellales</taxon>
        <taxon>Rhynchogastremaceae</taxon>
        <taxon>Papiliotrema</taxon>
    </lineage>
</organism>
<evidence type="ECO:0000313" key="2">
    <source>
        <dbReference type="Proteomes" id="UP001182556"/>
    </source>
</evidence>
<evidence type="ECO:0000313" key="1">
    <source>
        <dbReference type="EMBL" id="KAK1924013.1"/>
    </source>
</evidence>
<dbReference type="PIRSF" id="PIRSF013674">
    <property type="entry name" value="PXMP4"/>
    <property type="match status" value="1"/>
</dbReference>
<protein>
    <submittedName>
        <fullName evidence="1">Tim17/Tim22/Tim23/Pmp24 family-domain-containing protein</fullName>
    </submittedName>
</protein>
<dbReference type="PANTHER" id="PTHR15460">
    <property type="entry name" value="PEROXISOMAL MEMBRANE PROTEIN 4"/>
    <property type="match status" value="1"/>
</dbReference>
<proteinExistence type="predicted"/>
<keyword evidence="2" id="KW-1185">Reference proteome</keyword>
<accession>A0AAD9FQ56</accession>
<sequence length="226" mass="25441">MSALQRFILNPANHDLLAILKGARNGLVYGVKIRFPHALVMTFLFSNKPLAAKLRGVFSATRTHALNLAKFVTLYKVLLLVQRRMNGGKERDLDSLIAGGLGGWWCFGQRTPINEQIVLYVLSRTILSLIPRLYTPSPPNPQPGKYPFSPLPHPLPSLTSKEGNPAPVPPAQVPFAIIAALSWAGVMYMFRHRGERIQPGMGNSMRYLYHDSEYWTDLRTLLWHNK</sequence>
<dbReference type="GO" id="GO:0005778">
    <property type="term" value="C:peroxisomal membrane"/>
    <property type="evidence" value="ECO:0007669"/>
    <property type="project" value="TreeGrafter"/>
</dbReference>
<dbReference type="InterPro" id="IPR019531">
    <property type="entry name" value="Pmp4"/>
</dbReference>
<gene>
    <name evidence="1" type="ORF">DB88DRAFT_510391</name>
</gene>
<dbReference type="AlphaFoldDB" id="A0AAD9FQ56"/>
<dbReference type="Pfam" id="PF02466">
    <property type="entry name" value="Tim17"/>
    <property type="match status" value="1"/>
</dbReference>
<reference evidence="1" key="1">
    <citation type="submission" date="2023-02" db="EMBL/GenBank/DDBJ databases">
        <title>Identification and recombinant expression of a fungal hydrolase from Papiliotrema laurentii that hydrolyzes apple cutin and clears colloidal polyester polyurethane.</title>
        <authorList>
            <consortium name="DOE Joint Genome Institute"/>
            <person name="Roman V.A."/>
            <person name="Bojanowski C."/>
            <person name="Crable B.R."/>
            <person name="Wagner D.N."/>
            <person name="Hung C.S."/>
            <person name="Nadeau L.J."/>
            <person name="Schratz L."/>
            <person name="Haridas S."/>
            <person name="Pangilinan J."/>
            <person name="Lipzen A."/>
            <person name="Na H."/>
            <person name="Yan M."/>
            <person name="Ng V."/>
            <person name="Grigoriev I.V."/>
            <person name="Spatafora J.W."/>
            <person name="Barlow D."/>
            <person name="Biffinger J."/>
            <person name="Kelley-Loughnane N."/>
            <person name="Varaljay V.A."/>
            <person name="Crookes-Goodson W.J."/>
        </authorList>
    </citation>
    <scope>NUCLEOTIDE SEQUENCE</scope>
    <source>
        <strain evidence="1">5307AH</strain>
    </source>
</reference>